<keyword evidence="1" id="KW-0472">Membrane</keyword>
<dbReference type="SUPFAM" id="SSF81324">
    <property type="entry name" value="Voltage-gated potassium channels"/>
    <property type="match status" value="1"/>
</dbReference>
<evidence type="ECO:0000313" key="4">
    <source>
        <dbReference type="WBParaSite" id="SCUD_0000936901-mRNA-1"/>
    </source>
</evidence>
<feature type="transmembrane region" description="Helical" evidence="1">
    <location>
        <begin position="838"/>
        <end position="861"/>
    </location>
</feature>
<evidence type="ECO:0000313" key="2">
    <source>
        <dbReference type="EMBL" id="VDP35302.1"/>
    </source>
</evidence>
<feature type="transmembrane region" description="Helical" evidence="1">
    <location>
        <begin position="65"/>
        <end position="87"/>
    </location>
</feature>
<name>A0A183K304_9TREM</name>
<dbReference type="Proteomes" id="UP000279833">
    <property type="component" value="Unassembled WGS sequence"/>
</dbReference>
<reference evidence="2 3" key="2">
    <citation type="submission" date="2018-11" db="EMBL/GenBank/DDBJ databases">
        <authorList>
            <consortium name="Pathogen Informatics"/>
        </authorList>
    </citation>
    <scope>NUCLEOTIDE SEQUENCE [LARGE SCALE GENOMIC DNA]</scope>
    <source>
        <strain evidence="2">Dakar</strain>
        <strain evidence="3">Dakar, Senegal</strain>
    </source>
</reference>
<keyword evidence="1" id="KW-1133">Transmembrane helix</keyword>
<sequence>MNSIYSSAKAIISRAQPSLDGGIITFTLNNLIKLPSSNNYNNGSSSHTEVTIIDHILSTYSRTGYALAIVCALLWIIFLIIATYLTCRQRKRIKKRSETLLYLAPTENHTLNTSRETIEIALHKKHSPKSTFYRTRERLQSNWICLAIQFSLLTILTILLGTAVLLGFAACGQLHTNLVSAPTHEESLGRLLTTTELMRTNPEKTHVFPRVLRALAQIRAYLSEFVPQTKIDIEPVVKKLIQATESMQDRMTNEFNSILFNQIGVTEAFQLGDILGEHVVTLITKCNAIVQSNTAFKHTFDRFKVEFQTWLRLINIDNTNYDCIGQCHELRSTFYNNISIRPDSFMPDIHFAIALKFVTTDRNQTAESIQAQLNHGKQLSNNQLEKTKTIMAKQINIPQSIRNMTNKQWDQLIPQLHKAIEEIDKISILITRSISPKVSSISSLLLTFNLFFWFCILLITIGLIWLIIRYHFIPTEISLHTRNRIRLGASIGFCILIISIILACLFYLIGGYFYTEGCRYINPEQNIINITEYDPMNQNYIQYTMFPIDAHINTFINRNWPIILSIAKQFTHMPIPHIRSPIYGLLHNCYKNQGILEALDSIRDYNMKSLNDPQMSNRFINLGKNIMIDSLKSINVNEMFPKETDENLAMASRLDDFIVDYNEVRSKLPKTYLSIQSSIDESNNYTLWPIHNMWNLWDNYYTTILSQRLSIEQLNRLNITTEKVRQTILQLDQIIYDIDQNLLILSKLKKIAPHVAKLQETLINLKNIMNNKTILIDQAIELFHQNIQLKTPIEAEKLIIEYGPKIMSKVGQCYRLYTAMNDMNNAVCHGIVSIFNGFWFLLSWVTLIGTLIIIFSVLLLMHKSPIDNHQSSSLSSGKFYHRNIKRKNLKSNLSTMVTENSINPNELEALNNR</sequence>
<evidence type="ECO:0000313" key="3">
    <source>
        <dbReference type="Proteomes" id="UP000279833"/>
    </source>
</evidence>
<evidence type="ECO:0000256" key="1">
    <source>
        <dbReference type="SAM" id="Phobius"/>
    </source>
</evidence>
<dbReference type="EMBL" id="UZAK01033190">
    <property type="protein sequence ID" value="VDP35302.1"/>
    <property type="molecule type" value="Genomic_DNA"/>
</dbReference>
<dbReference type="OrthoDB" id="6229420at2759"/>
<reference evidence="4" key="1">
    <citation type="submission" date="2016-06" db="UniProtKB">
        <authorList>
            <consortium name="WormBaseParasite"/>
        </authorList>
    </citation>
    <scope>IDENTIFICATION</scope>
</reference>
<feature type="transmembrane region" description="Helical" evidence="1">
    <location>
        <begin position="143"/>
        <end position="170"/>
    </location>
</feature>
<gene>
    <name evidence="2" type="ORF">SCUD_LOCUS9369</name>
</gene>
<organism evidence="4">
    <name type="scientific">Schistosoma curassoni</name>
    <dbReference type="NCBI Taxonomy" id="6186"/>
    <lineage>
        <taxon>Eukaryota</taxon>
        <taxon>Metazoa</taxon>
        <taxon>Spiralia</taxon>
        <taxon>Lophotrochozoa</taxon>
        <taxon>Platyhelminthes</taxon>
        <taxon>Trematoda</taxon>
        <taxon>Digenea</taxon>
        <taxon>Strigeidida</taxon>
        <taxon>Schistosomatoidea</taxon>
        <taxon>Schistosomatidae</taxon>
        <taxon>Schistosoma</taxon>
    </lineage>
</organism>
<proteinExistence type="predicted"/>
<dbReference type="AlphaFoldDB" id="A0A183K304"/>
<protein>
    <submittedName>
        <fullName evidence="4">Integral membrane protein</fullName>
    </submittedName>
</protein>
<feature type="transmembrane region" description="Helical" evidence="1">
    <location>
        <begin position="489"/>
        <end position="514"/>
    </location>
</feature>
<accession>A0A183K304</accession>
<dbReference type="WBParaSite" id="SCUD_0000936901-mRNA-1">
    <property type="protein sequence ID" value="SCUD_0000936901-mRNA-1"/>
    <property type="gene ID" value="SCUD_0000936901"/>
</dbReference>
<keyword evidence="1" id="KW-0812">Transmembrane</keyword>
<feature type="transmembrane region" description="Helical" evidence="1">
    <location>
        <begin position="444"/>
        <end position="468"/>
    </location>
</feature>
<keyword evidence="3" id="KW-1185">Reference proteome</keyword>